<protein>
    <recommendedName>
        <fullName evidence="2">DNA primase/polymerase bifunctional N-terminal domain-containing protein</fullName>
    </recommendedName>
</protein>
<gene>
    <name evidence="1" type="primary">orf159</name>
</gene>
<dbReference type="AlphaFoldDB" id="A0A345UAP1"/>
<proteinExistence type="predicted"/>
<evidence type="ECO:0000313" key="1">
    <source>
        <dbReference type="EMBL" id="AXI97527.1"/>
    </source>
</evidence>
<name>A0A345UAP1_9FLOR</name>
<reference evidence="1" key="1">
    <citation type="submission" date="2018-05" db="EMBL/GenBank/DDBJ databases">
        <title>Organellar genomes of Gracilariaceae.</title>
        <authorList>
            <person name="Iha C."/>
            <person name="Oliveira M.C."/>
        </authorList>
    </citation>
    <scope>NUCLEOTIDE SEQUENCE</scope>
</reference>
<dbReference type="RefSeq" id="YP_009511650.1">
    <property type="nucleotide sequence ID" value="NC_039145.1"/>
</dbReference>
<keyword evidence="1" id="KW-0150">Chloroplast</keyword>
<organism evidence="1">
    <name type="scientific">Melanthalia intermedia</name>
    <dbReference type="NCBI Taxonomy" id="172989"/>
    <lineage>
        <taxon>Eukaryota</taxon>
        <taxon>Rhodophyta</taxon>
        <taxon>Florideophyceae</taxon>
        <taxon>Rhodymeniophycidae</taxon>
        <taxon>Gracilariales</taxon>
        <taxon>Gracilariaceae</taxon>
        <taxon>Melanthalia</taxon>
    </lineage>
</organism>
<geneLocation type="chloroplast" evidence="1"/>
<dbReference type="EMBL" id="MH396016">
    <property type="protein sequence ID" value="AXI97527.1"/>
    <property type="molecule type" value="Genomic_DNA"/>
</dbReference>
<accession>A0A345UAP1</accession>
<dbReference type="GeneID" id="37624206"/>
<keyword evidence="1" id="KW-0934">Plastid</keyword>
<evidence type="ECO:0008006" key="2">
    <source>
        <dbReference type="Google" id="ProtNLM"/>
    </source>
</evidence>
<sequence>MIDNSMKFHQKLSFFNSFLCTNSSASNLPNQIKASQQFCFWKYVYTKNTVKPVKVPYGYSEVEQVLVQSLKNEKYWFSYDQFLTLRDSLSDDFKLGLVLTNGPFTVIDIDNYQKYQPLDAMLTSMLKKGAYIEISPSGRGLHIFYIIFDIRRFFFSSLT</sequence>